<keyword evidence="1" id="KW-1133">Transmembrane helix</keyword>
<dbReference type="InterPro" id="IPR002798">
    <property type="entry name" value="SpoIIM-like"/>
</dbReference>
<keyword evidence="1" id="KW-0812">Transmembrane</keyword>
<keyword evidence="1" id="KW-0472">Membrane</keyword>
<feature type="transmembrane region" description="Helical" evidence="1">
    <location>
        <begin position="173"/>
        <end position="193"/>
    </location>
</feature>
<evidence type="ECO:0000313" key="2">
    <source>
        <dbReference type="EMBL" id="OEF98470.1"/>
    </source>
</evidence>
<dbReference type="Pfam" id="PF01944">
    <property type="entry name" value="SpoIIM"/>
    <property type="match status" value="1"/>
</dbReference>
<accession>A0A1E5G5K5</accession>
<dbReference type="RefSeq" id="WP_069641962.1">
    <property type="nucleotide sequence ID" value="NZ_MIJE01000001.1"/>
</dbReference>
<dbReference type="STRING" id="766136.BHF68_01990"/>
<protein>
    <submittedName>
        <fullName evidence="2">Stage II sporulation protein M</fullName>
    </submittedName>
</protein>
<evidence type="ECO:0000256" key="1">
    <source>
        <dbReference type="SAM" id="Phobius"/>
    </source>
</evidence>
<comment type="caution">
    <text evidence="2">The sequence shown here is derived from an EMBL/GenBank/DDBJ whole genome shotgun (WGS) entry which is preliminary data.</text>
</comment>
<keyword evidence="3" id="KW-1185">Reference proteome</keyword>
<organism evidence="2 3">
    <name type="scientific">Desulfuribacillus alkaliarsenatis</name>
    <dbReference type="NCBI Taxonomy" id="766136"/>
    <lineage>
        <taxon>Bacteria</taxon>
        <taxon>Bacillati</taxon>
        <taxon>Bacillota</taxon>
        <taxon>Desulfuribacillia</taxon>
        <taxon>Desulfuribacillales</taxon>
        <taxon>Desulfuribacillaceae</taxon>
        <taxon>Desulfuribacillus</taxon>
    </lineage>
</organism>
<feature type="transmembrane region" description="Helical" evidence="1">
    <location>
        <begin position="12"/>
        <end position="37"/>
    </location>
</feature>
<name>A0A1E5G5K5_9FIRM</name>
<dbReference type="EMBL" id="MIJE01000001">
    <property type="protein sequence ID" value="OEF98470.1"/>
    <property type="molecule type" value="Genomic_DNA"/>
</dbReference>
<dbReference type="NCBIfam" id="TIGR02831">
    <property type="entry name" value="spo_II_M"/>
    <property type="match status" value="1"/>
</dbReference>
<dbReference type="OrthoDB" id="2065033at2"/>
<proteinExistence type="predicted"/>
<dbReference type="InterPro" id="IPR014196">
    <property type="entry name" value="SpoIIM"/>
</dbReference>
<dbReference type="PIRSF" id="PIRSF038973">
    <property type="entry name" value="SpoIIM"/>
    <property type="match status" value="1"/>
</dbReference>
<dbReference type="AlphaFoldDB" id="A0A1E5G5K5"/>
<evidence type="ECO:0000313" key="3">
    <source>
        <dbReference type="Proteomes" id="UP000094296"/>
    </source>
</evidence>
<sequence length="204" mass="22975">MIQRLWLEIQKFIANHLLLVVFLTVLFAISVAFGAIVVQALQTNQKNELYMYINNFLLYLGQEPLSPKLILWESLSQNLKYLGILWVLGLSVIGLPVIIVMIFAKGFSLGFTVAFLIDQYAGKGLQLAIAAIFPQNLILVPVTLFVGVAGIVFSMQLIQNRILQSGESLFNKFINYLFIIIVSIILVIIASFYEAYIAPYFYSL</sequence>
<dbReference type="Proteomes" id="UP000094296">
    <property type="component" value="Unassembled WGS sequence"/>
</dbReference>
<gene>
    <name evidence="2" type="ORF">BHF68_01990</name>
</gene>
<feature type="transmembrane region" description="Helical" evidence="1">
    <location>
        <begin position="124"/>
        <end position="153"/>
    </location>
</feature>
<feature type="transmembrane region" description="Helical" evidence="1">
    <location>
        <begin position="83"/>
        <end position="104"/>
    </location>
</feature>
<reference evidence="2 3" key="1">
    <citation type="submission" date="2016-09" db="EMBL/GenBank/DDBJ databases">
        <title>Draft genome sequence for the type strain of Desulfuribacillus alkaliarsenatis AHT28, an obligately anaerobic, sulfidogenic bacterium isolated from Russian soda lake sediments.</title>
        <authorList>
            <person name="Abin C.A."/>
            <person name="Hollibaugh J.T."/>
        </authorList>
    </citation>
    <scope>NUCLEOTIDE SEQUENCE [LARGE SCALE GENOMIC DNA]</scope>
    <source>
        <strain evidence="2 3">AHT28</strain>
    </source>
</reference>